<dbReference type="GO" id="GO:0004386">
    <property type="term" value="F:helicase activity"/>
    <property type="evidence" value="ECO:0007669"/>
    <property type="project" value="UniProtKB-KW"/>
</dbReference>
<evidence type="ECO:0000256" key="2">
    <source>
        <dbReference type="ARBA" id="ARBA00022801"/>
    </source>
</evidence>
<evidence type="ECO:0000313" key="9">
    <source>
        <dbReference type="Proteomes" id="UP000631114"/>
    </source>
</evidence>
<dbReference type="Pfam" id="PF00271">
    <property type="entry name" value="Helicase_C"/>
    <property type="match status" value="1"/>
</dbReference>
<evidence type="ECO:0000256" key="1">
    <source>
        <dbReference type="ARBA" id="ARBA00022741"/>
    </source>
</evidence>
<keyword evidence="4" id="KW-0067">ATP-binding</keyword>
<dbReference type="InterPro" id="IPR027417">
    <property type="entry name" value="P-loop_NTPase"/>
</dbReference>
<keyword evidence="1" id="KW-0547">Nucleotide-binding</keyword>
<dbReference type="AlphaFoldDB" id="A0A835IJD0"/>
<keyword evidence="5" id="KW-1133">Transmembrane helix</keyword>
<evidence type="ECO:0008006" key="10">
    <source>
        <dbReference type="Google" id="ProtNLM"/>
    </source>
</evidence>
<keyword evidence="3" id="KW-0347">Helicase</keyword>
<protein>
    <recommendedName>
        <fullName evidence="10">Helicase C-terminal domain-containing protein</fullName>
    </recommendedName>
</protein>
<dbReference type="GO" id="GO:0016787">
    <property type="term" value="F:hydrolase activity"/>
    <property type="evidence" value="ECO:0007669"/>
    <property type="project" value="UniProtKB-KW"/>
</dbReference>
<accession>A0A835IJD0</accession>
<comment type="caution">
    <text evidence="8">The sequence shown here is derived from an EMBL/GenBank/DDBJ whole genome shotgun (WGS) entry which is preliminary data.</text>
</comment>
<keyword evidence="2" id="KW-0378">Hydrolase</keyword>
<keyword evidence="9" id="KW-1185">Reference proteome</keyword>
<dbReference type="Gene3D" id="3.40.50.300">
    <property type="entry name" value="P-loop containing nucleotide triphosphate hydrolases"/>
    <property type="match status" value="1"/>
</dbReference>
<dbReference type="SUPFAM" id="SSF52540">
    <property type="entry name" value="P-loop containing nucleoside triphosphate hydrolases"/>
    <property type="match status" value="1"/>
</dbReference>
<evidence type="ECO:0000259" key="7">
    <source>
        <dbReference type="Pfam" id="PF02705"/>
    </source>
</evidence>
<dbReference type="Pfam" id="PF02705">
    <property type="entry name" value="K_trans"/>
    <property type="match status" value="1"/>
</dbReference>
<evidence type="ECO:0000313" key="8">
    <source>
        <dbReference type="EMBL" id="KAF9618960.1"/>
    </source>
</evidence>
<organism evidence="8 9">
    <name type="scientific">Coptis chinensis</name>
    <dbReference type="NCBI Taxonomy" id="261450"/>
    <lineage>
        <taxon>Eukaryota</taxon>
        <taxon>Viridiplantae</taxon>
        <taxon>Streptophyta</taxon>
        <taxon>Embryophyta</taxon>
        <taxon>Tracheophyta</taxon>
        <taxon>Spermatophyta</taxon>
        <taxon>Magnoliopsida</taxon>
        <taxon>Ranunculales</taxon>
        <taxon>Ranunculaceae</taxon>
        <taxon>Coptidoideae</taxon>
        <taxon>Coptis</taxon>
    </lineage>
</organism>
<evidence type="ECO:0000256" key="4">
    <source>
        <dbReference type="ARBA" id="ARBA00022840"/>
    </source>
</evidence>
<feature type="domain" description="Helicase C-terminal" evidence="6">
    <location>
        <begin position="45"/>
        <end position="81"/>
    </location>
</feature>
<dbReference type="GO" id="GO:0005524">
    <property type="term" value="F:ATP binding"/>
    <property type="evidence" value="ECO:0007669"/>
    <property type="project" value="UniProtKB-KW"/>
</dbReference>
<keyword evidence="5" id="KW-0812">Transmembrane</keyword>
<reference evidence="8 9" key="1">
    <citation type="submission" date="2020-10" db="EMBL/GenBank/DDBJ databases">
        <title>The Coptis chinensis genome and diversification of protoberbering-type alkaloids.</title>
        <authorList>
            <person name="Wang B."/>
            <person name="Shu S."/>
            <person name="Song C."/>
            <person name="Liu Y."/>
        </authorList>
    </citation>
    <scope>NUCLEOTIDE SEQUENCE [LARGE SCALE GENOMIC DNA]</scope>
    <source>
        <strain evidence="8">HL-2020</strain>
        <tissue evidence="8">Leaf</tissue>
    </source>
</reference>
<proteinExistence type="predicted"/>
<evidence type="ECO:0000256" key="5">
    <source>
        <dbReference type="SAM" id="Phobius"/>
    </source>
</evidence>
<keyword evidence="5" id="KW-0472">Membrane</keyword>
<evidence type="ECO:0000256" key="3">
    <source>
        <dbReference type="ARBA" id="ARBA00022806"/>
    </source>
</evidence>
<dbReference type="InterPro" id="IPR001650">
    <property type="entry name" value="Helicase_C-like"/>
</dbReference>
<dbReference type="InterPro" id="IPR053951">
    <property type="entry name" value="K_trans_N"/>
</dbReference>
<dbReference type="OrthoDB" id="504708at2759"/>
<evidence type="ECO:0000259" key="6">
    <source>
        <dbReference type="Pfam" id="PF00271"/>
    </source>
</evidence>
<name>A0A835IJD0_9MAGN</name>
<dbReference type="Proteomes" id="UP000631114">
    <property type="component" value="Unassembled WGS sequence"/>
</dbReference>
<feature type="domain" description="K+ potassium transporter integral membrane" evidence="7">
    <location>
        <begin position="99"/>
        <end position="143"/>
    </location>
</feature>
<dbReference type="EMBL" id="JADFTS010000002">
    <property type="protein sequence ID" value="KAF9618960.1"/>
    <property type="molecule type" value="Genomic_DNA"/>
</dbReference>
<dbReference type="PANTHER" id="PTHR47960">
    <property type="entry name" value="DEAD-BOX ATP-DEPENDENT RNA HELICASE 50"/>
    <property type="match status" value="1"/>
</dbReference>
<sequence>MTLLFYESLSLFIRDEGDEMEKPVIAALKSKGISAIGAAGFCWGDLFTRGIYIQAINVVINFDFPKNSETYLHRVGRSVRIVPCCRFLIFCGVWFVPVSLGVVYGDLGTSPLYVFYNTFPYGVEDPEDIIGALSARVHTHTLACCKGPAFYFCK</sequence>
<gene>
    <name evidence="8" type="ORF">IFM89_002955</name>
</gene>
<feature type="transmembrane region" description="Helical" evidence="5">
    <location>
        <begin position="87"/>
        <end position="105"/>
    </location>
</feature>